<protein>
    <recommendedName>
        <fullName evidence="4">Transmembrane protein</fullName>
    </recommendedName>
</protein>
<feature type="transmembrane region" description="Helical" evidence="1">
    <location>
        <begin position="46"/>
        <end position="69"/>
    </location>
</feature>
<feature type="transmembrane region" description="Helical" evidence="1">
    <location>
        <begin position="175"/>
        <end position="195"/>
    </location>
</feature>
<accession>A0A0J1B5V7</accession>
<keyword evidence="1" id="KW-0812">Transmembrane</keyword>
<sequence>MLDRNFVSDDIDTFDDALPRDDGNEDVIAMPKPIKKKKPAGEVVKFYLVNAIVIPSFGTLGISIAAQGIRELLPIMRTRLHRAVPGAEFLRDYQSIENLDLSHVASCLLFLAVTVIWIRVISEFKGVGPVMGYRKTRPFAFGFYAIVASTILIADAFVFFIALAARNNGWSDAPAYVPVVCTCMYAAGIAAFAAFHQSYYHPDHV</sequence>
<evidence type="ECO:0000256" key="1">
    <source>
        <dbReference type="SAM" id="Phobius"/>
    </source>
</evidence>
<dbReference type="AlphaFoldDB" id="A0A0J1B5V7"/>
<name>A0A0J1B5V7_RHOIS</name>
<evidence type="ECO:0000313" key="3">
    <source>
        <dbReference type="Proteomes" id="UP000036367"/>
    </source>
</evidence>
<dbReference type="STRING" id="595434.RISK_005266"/>
<feature type="transmembrane region" description="Helical" evidence="1">
    <location>
        <begin position="141"/>
        <end position="163"/>
    </location>
</feature>
<dbReference type="Proteomes" id="UP000036367">
    <property type="component" value="Unassembled WGS sequence"/>
</dbReference>
<keyword evidence="1" id="KW-0472">Membrane</keyword>
<proteinExistence type="predicted"/>
<comment type="caution">
    <text evidence="2">The sequence shown here is derived from an EMBL/GenBank/DDBJ whole genome shotgun (WGS) entry which is preliminary data.</text>
</comment>
<keyword evidence="3" id="KW-1185">Reference proteome</keyword>
<keyword evidence="1" id="KW-1133">Transmembrane helix</keyword>
<gene>
    <name evidence="2" type="ORF">RISK_005266</name>
</gene>
<organism evidence="2 3">
    <name type="scientific">Rhodopirellula islandica</name>
    <dbReference type="NCBI Taxonomy" id="595434"/>
    <lineage>
        <taxon>Bacteria</taxon>
        <taxon>Pseudomonadati</taxon>
        <taxon>Planctomycetota</taxon>
        <taxon>Planctomycetia</taxon>
        <taxon>Pirellulales</taxon>
        <taxon>Pirellulaceae</taxon>
        <taxon>Rhodopirellula</taxon>
    </lineage>
</organism>
<dbReference type="PATRIC" id="fig|595434.4.peg.5003"/>
<feature type="transmembrane region" description="Helical" evidence="1">
    <location>
        <begin position="101"/>
        <end position="120"/>
    </location>
</feature>
<evidence type="ECO:0000313" key="2">
    <source>
        <dbReference type="EMBL" id="KLU02200.1"/>
    </source>
</evidence>
<evidence type="ECO:0008006" key="4">
    <source>
        <dbReference type="Google" id="ProtNLM"/>
    </source>
</evidence>
<reference evidence="2" key="1">
    <citation type="submission" date="2015-05" db="EMBL/GenBank/DDBJ databases">
        <title>Permanent draft genome of Rhodopirellula islandicus K833.</title>
        <authorList>
            <person name="Kizina J."/>
            <person name="Richter M."/>
            <person name="Glockner F.O."/>
            <person name="Harder J."/>
        </authorList>
    </citation>
    <scope>NUCLEOTIDE SEQUENCE [LARGE SCALE GENOMIC DNA]</scope>
    <source>
        <strain evidence="2">K833</strain>
    </source>
</reference>
<dbReference type="EMBL" id="LECT01000044">
    <property type="protein sequence ID" value="KLU02200.1"/>
    <property type="molecule type" value="Genomic_DNA"/>
</dbReference>